<comment type="pathway">
    <text evidence="1">Cofactor biosynthesis; thiamine diphosphate biosynthesis.</text>
</comment>
<dbReference type="Proteomes" id="UP001596337">
    <property type="component" value="Unassembled WGS sequence"/>
</dbReference>
<evidence type="ECO:0000313" key="7">
    <source>
        <dbReference type="EMBL" id="MFC6866447.1"/>
    </source>
</evidence>
<keyword evidence="3 7" id="KW-0560">Oxidoreductase</keyword>
<accession>A0ABW2BW38</accession>
<comment type="catalytic activity">
    <reaction evidence="4">
        <text>glycine + O2 + H2O = glyoxylate + H2O2 + NH4(+)</text>
        <dbReference type="Rhea" id="RHEA:11532"/>
        <dbReference type="ChEBI" id="CHEBI:15377"/>
        <dbReference type="ChEBI" id="CHEBI:15379"/>
        <dbReference type="ChEBI" id="CHEBI:16240"/>
        <dbReference type="ChEBI" id="CHEBI:28938"/>
        <dbReference type="ChEBI" id="CHEBI:36655"/>
        <dbReference type="ChEBI" id="CHEBI:57305"/>
        <dbReference type="EC" id="1.4.3.19"/>
    </reaction>
</comment>
<protein>
    <recommendedName>
        <fullName evidence="5">glycine oxidase</fullName>
        <ecNumber evidence="5">1.4.3.19</ecNumber>
    </recommendedName>
</protein>
<reference evidence="8" key="1">
    <citation type="journal article" date="2019" name="Int. J. Syst. Evol. Microbiol.">
        <title>The Global Catalogue of Microorganisms (GCM) 10K type strain sequencing project: providing services to taxonomists for standard genome sequencing and annotation.</title>
        <authorList>
            <consortium name="The Broad Institute Genomics Platform"/>
            <consortium name="The Broad Institute Genome Sequencing Center for Infectious Disease"/>
            <person name="Wu L."/>
            <person name="Ma J."/>
        </authorList>
    </citation>
    <scope>NUCLEOTIDE SEQUENCE [LARGE SCALE GENOMIC DNA]</scope>
    <source>
        <strain evidence="8">KCTC 32255</strain>
    </source>
</reference>
<dbReference type="SUPFAM" id="SSF51905">
    <property type="entry name" value="FAD/NAD(P)-binding domain"/>
    <property type="match status" value="1"/>
</dbReference>
<evidence type="ECO:0000256" key="5">
    <source>
        <dbReference type="ARBA" id="ARBA00050018"/>
    </source>
</evidence>
<feature type="domain" description="FAD dependent oxidoreductase" evidence="6">
    <location>
        <begin position="5"/>
        <end position="341"/>
    </location>
</feature>
<dbReference type="InterPro" id="IPR036188">
    <property type="entry name" value="FAD/NAD-bd_sf"/>
</dbReference>
<sequence length="369" mass="38961">MSQQVTVVGAGVIGLAAAWRAASAGYRVTVVDPEPGRGASWVAGGMLAPVTEAWPGEEAVLELGERSLRRWPEFARELAVDAFDPGLSEAGTVVAGRDAADADQIGILADYLGRIGRTVEVISGRRLRSLVPGLASALRSGIVVPGDLAVDNRQLLDALQAACKRNGVEFVRESAREIGPSAVVTDSGVYDADAVVLAAGARSALLHPQLREAVRPLKGEIVRMRPRRGCLPPPGVTVRAIVEGRPLYLVPRADGELIVGATQYESGYDESVKAGGVRELLDYAEQVYPSVSEYELTEITAGLRSASMDNLPLIGRLSDGVIVATGHYRNGLLHAPVTADAVLGILADEGLPDEIAAADPTRDRKREQV</sequence>
<keyword evidence="8" id="KW-1185">Reference proteome</keyword>
<dbReference type="InterPro" id="IPR012727">
    <property type="entry name" value="Gly_oxidase_ThiO"/>
</dbReference>
<dbReference type="Gene3D" id="3.50.50.60">
    <property type="entry name" value="FAD/NAD(P)-binding domain"/>
    <property type="match status" value="1"/>
</dbReference>
<dbReference type="NCBIfam" id="TIGR02352">
    <property type="entry name" value="thiamin_ThiO"/>
    <property type="match status" value="1"/>
</dbReference>
<name>A0ABW2BW38_9PSEU</name>
<dbReference type="Gene3D" id="3.30.9.10">
    <property type="entry name" value="D-Amino Acid Oxidase, subunit A, domain 2"/>
    <property type="match status" value="1"/>
</dbReference>
<evidence type="ECO:0000259" key="6">
    <source>
        <dbReference type="Pfam" id="PF01266"/>
    </source>
</evidence>
<organism evidence="7 8">
    <name type="scientific">Haloechinothrix salitolerans</name>
    <dbReference type="NCBI Taxonomy" id="926830"/>
    <lineage>
        <taxon>Bacteria</taxon>
        <taxon>Bacillati</taxon>
        <taxon>Actinomycetota</taxon>
        <taxon>Actinomycetes</taxon>
        <taxon>Pseudonocardiales</taxon>
        <taxon>Pseudonocardiaceae</taxon>
        <taxon>Haloechinothrix</taxon>
    </lineage>
</organism>
<dbReference type="SUPFAM" id="SSF54373">
    <property type="entry name" value="FAD-linked reductases, C-terminal domain"/>
    <property type="match status" value="1"/>
</dbReference>
<comment type="caution">
    <text evidence="7">The sequence shown here is derived from an EMBL/GenBank/DDBJ whole genome shotgun (WGS) entry which is preliminary data.</text>
</comment>
<dbReference type="RefSeq" id="WP_345399661.1">
    <property type="nucleotide sequence ID" value="NZ_BAABLA010000092.1"/>
</dbReference>
<evidence type="ECO:0000256" key="1">
    <source>
        <dbReference type="ARBA" id="ARBA00004948"/>
    </source>
</evidence>
<evidence type="ECO:0000313" key="8">
    <source>
        <dbReference type="Proteomes" id="UP001596337"/>
    </source>
</evidence>
<dbReference type="EMBL" id="JBHSXX010000001">
    <property type="protein sequence ID" value="MFC6866447.1"/>
    <property type="molecule type" value="Genomic_DNA"/>
</dbReference>
<evidence type="ECO:0000256" key="4">
    <source>
        <dbReference type="ARBA" id="ARBA00049872"/>
    </source>
</evidence>
<proteinExistence type="predicted"/>
<dbReference type="PANTHER" id="PTHR13847:SF289">
    <property type="entry name" value="GLYCINE OXIDASE"/>
    <property type="match status" value="1"/>
</dbReference>
<gene>
    <name evidence="7" type="primary">thiO</name>
    <name evidence="7" type="ORF">ACFQGD_04755</name>
</gene>
<dbReference type="PANTHER" id="PTHR13847">
    <property type="entry name" value="SARCOSINE DEHYDROGENASE-RELATED"/>
    <property type="match status" value="1"/>
</dbReference>
<dbReference type="Pfam" id="PF01266">
    <property type="entry name" value="DAO"/>
    <property type="match status" value="1"/>
</dbReference>
<evidence type="ECO:0000256" key="3">
    <source>
        <dbReference type="ARBA" id="ARBA00023002"/>
    </source>
</evidence>
<evidence type="ECO:0000256" key="2">
    <source>
        <dbReference type="ARBA" id="ARBA00022977"/>
    </source>
</evidence>
<dbReference type="InterPro" id="IPR006076">
    <property type="entry name" value="FAD-dep_OxRdtase"/>
</dbReference>
<dbReference type="EC" id="1.4.3.19" evidence="5"/>
<dbReference type="GO" id="GO:0043799">
    <property type="term" value="F:glycine oxidase activity"/>
    <property type="evidence" value="ECO:0007669"/>
    <property type="project" value="UniProtKB-EC"/>
</dbReference>
<keyword evidence="2" id="KW-0784">Thiamine biosynthesis</keyword>